<dbReference type="InterPro" id="IPR036514">
    <property type="entry name" value="SGNH_hydro_sf"/>
</dbReference>
<reference evidence="5" key="1">
    <citation type="submission" date="2016-09" db="EMBL/GenBank/DDBJ databases">
        <authorList>
            <person name="Koehorst J."/>
        </authorList>
    </citation>
    <scope>NUCLEOTIDE SEQUENCE [LARGE SCALE GENOMIC DNA]</scope>
</reference>
<dbReference type="EMBL" id="LT629973">
    <property type="protein sequence ID" value="SEH97091.1"/>
    <property type="molecule type" value="Genomic_DNA"/>
</dbReference>
<feature type="signal peptide" evidence="2">
    <location>
        <begin position="1"/>
        <end position="19"/>
    </location>
</feature>
<dbReference type="PANTHER" id="PTHR31988">
    <property type="entry name" value="ESTERASE, PUTATIVE (DUF303)-RELATED"/>
    <property type="match status" value="1"/>
</dbReference>
<sequence length="287" mass="32017">MKKLLHFLLACTGILPSFADDIDIVLIGGQSNATGQAYVRNIPSQFKTDPDVQIYYSKGTNKGQGSEQWKPLCPASESLDRFGVELTLGTELHKLLPNRKIALIKHALSGSNLYQQWNPGNRPGQQRGAEYAKFMETVNKGMAELRKQGHTPTIRAMVWQQGEADAHKRSGMENSNAYSANLANFIAQVRKDTGAPDMFFVYGTVLPKNLPNYPGRDVVREAQRHLSQDAGTPFSIPGAFVVDADNLQMRAEDFRSPLPDDYLHLGTFGIMNLGERMARTIKKHWKQ</sequence>
<evidence type="ECO:0000256" key="1">
    <source>
        <dbReference type="ARBA" id="ARBA00022801"/>
    </source>
</evidence>
<evidence type="ECO:0000256" key="2">
    <source>
        <dbReference type="SAM" id="SignalP"/>
    </source>
</evidence>
<dbReference type="PATRIC" id="fig|1679444.3.peg.172"/>
<protein>
    <submittedName>
        <fullName evidence="4">Carbohydrate esterase sialic acid-specific acetylesterase</fullName>
    </submittedName>
</protein>
<feature type="chain" id="PRO_5014266598" evidence="2">
    <location>
        <begin position="20"/>
        <end position="287"/>
    </location>
</feature>
<dbReference type="InterPro" id="IPR005181">
    <property type="entry name" value="SASA"/>
</dbReference>
<dbReference type="Pfam" id="PF03629">
    <property type="entry name" value="SASA"/>
    <property type="match status" value="1"/>
</dbReference>
<dbReference type="RefSeq" id="WP_067771996.1">
    <property type="nucleotide sequence ID" value="NZ_LIGX01000001.1"/>
</dbReference>
<proteinExistence type="predicted"/>
<dbReference type="Proteomes" id="UP000176204">
    <property type="component" value="Chromosome I"/>
</dbReference>
<dbReference type="OrthoDB" id="181615at2"/>
<dbReference type="PANTHER" id="PTHR31988:SF19">
    <property type="entry name" value="9-O-ACETYL-N-ACETYLNEURAMINIC ACID DEACETYLASE-RELATED"/>
    <property type="match status" value="1"/>
</dbReference>
<feature type="domain" description="Sialate O-acetylesterase" evidence="3">
    <location>
        <begin position="23"/>
        <end position="281"/>
    </location>
</feature>
<dbReference type="AlphaFoldDB" id="A0A1C7PFE4"/>
<evidence type="ECO:0000259" key="3">
    <source>
        <dbReference type="Pfam" id="PF03629"/>
    </source>
</evidence>
<keyword evidence="5" id="KW-1185">Reference proteome</keyword>
<dbReference type="SUPFAM" id="SSF52266">
    <property type="entry name" value="SGNH hydrolase"/>
    <property type="match status" value="1"/>
</dbReference>
<evidence type="ECO:0000313" key="4">
    <source>
        <dbReference type="EMBL" id="SEH97091.1"/>
    </source>
</evidence>
<dbReference type="STRING" id="1679444.PYTT_2184"/>
<keyword evidence="2" id="KW-0732">Signal</keyword>
<dbReference type="InterPro" id="IPR052940">
    <property type="entry name" value="Carb_Esterase_6"/>
</dbReference>
<dbReference type="KEGG" id="agl:PYTT_2184"/>
<keyword evidence="1" id="KW-0378">Hydrolase</keyword>
<dbReference type="GO" id="GO:0016788">
    <property type="term" value="F:hydrolase activity, acting on ester bonds"/>
    <property type="evidence" value="ECO:0007669"/>
    <property type="project" value="UniProtKB-ARBA"/>
</dbReference>
<name>A0A1C7PFE4_9BACT</name>
<evidence type="ECO:0000313" key="5">
    <source>
        <dbReference type="Proteomes" id="UP000176204"/>
    </source>
</evidence>
<accession>A0A1C7PFE4</accession>
<gene>
    <name evidence="4" type="ORF">PYTT_2184</name>
</gene>
<dbReference type="Gene3D" id="3.40.50.1110">
    <property type="entry name" value="SGNH hydrolase"/>
    <property type="match status" value="1"/>
</dbReference>
<organism evidence="4 5">
    <name type="scientific">Akkermansia glycaniphila</name>
    <dbReference type="NCBI Taxonomy" id="1679444"/>
    <lineage>
        <taxon>Bacteria</taxon>
        <taxon>Pseudomonadati</taxon>
        <taxon>Verrucomicrobiota</taxon>
        <taxon>Verrucomicrobiia</taxon>
        <taxon>Verrucomicrobiales</taxon>
        <taxon>Akkermansiaceae</taxon>
        <taxon>Akkermansia</taxon>
    </lineage>
</organism>